<evidence type="ECO:0000313" key="2">
    <source>
        <dbReference type="EMBL" id="KAH9361220.1"/>
    </source>
</evidence>
<dbReference type="SUPFAM" id="SSF53098">
    <property type="entry name" value="Ribonuclease H-like"/>
    <property type="match status" value="1"/>
</dbReference>
<accession>A0A9J6FH54</accession>
<sequence>MALGLPQWTSTQKLNELGISNTVEEILEAHRIGQFEMLKTSHTGRETLKRLGYRVHDTMHATTNEIPDCISRARKVAPIPKKHEPYTPLRRRLDRCRNIERIYGNSSYTWYTDTAITSTGGVAAICAYNPIQQRTITASVRTSSPIEAEEAAIALEIISGQQDARMNIVSDSQNACRQWARGRIGKTAHRLAIGLQSNNPIKIIWAPGHETLEGNQQAHAWARASLPRAAAPKQSFLFLLCPHIQKF</sequence>
<dbReference type="VEuPathDB" id="VectorBase:HLOH_043710"/>
<reference evidence="2 3" key="1">
    <citation type="journal article" date="2020" name="Cell">
        <title>Large-Scale Comparative Analyses of Tick Genomes Elucidate Their Genetic Diversity and Vector Capacities.</title>
        <authorList>
            <consortium name="Tick Genome and Microbiome Consortium (TIGMIC)"/>
            <person name="Jia N."/>
            <person name="Wang J."/>
            <person name="Shi W."/>
            <person name="Du L."/>
            <person name="Sun Y."/>
            <person name="Zhan W."/>
            <person name="Jiang J.F."/>
            <person name="Wang Q."/>
            <person name="Zhang B."/>
            <person name="Ji P."/>
            <person name="Bell-Sakyi L."/>
            <person name="Cui X.M."/>
            <person name="Yuan T.T."/>
            <person name="Jiang B.G."/>
            <person name="Yang W.F."/>
            <person name="Lam T.T."/>
            <person name="Chang Q.C."/>
            <person name="Ding S.J."/>
            <person name="Wang X.J."/>
            <person name="Zhu J.G."/>
            <person name="Ruan X.D."/>
            <person name="Zhao L."/>
            <person name="Wei J.T."/>
            <person name="Ye R.Z."/>
            <person name="Que T.C."/>
            <person name="Du C.H."/>
            <person name="Zhou Y.H."/>
            <person name="Cheng J.X."/>
            <person name="Dai P.F."/>
            <person name="Guo W.B."/>
            <person name="Han X.H."/>
            <person name="Huang E.J."/>
            <person name="Li L.F."/>
            <person name="Wei W."/>
            <person name="Gao Y.C."/>
            <person name="Liu J.Z."/>
            <person name="Shao H.Z."/>
            <person name="Wang X."/>
            <person name="Wang C.C."/>
            <person name="Yang T.C."/>
            <person name="Huo Q.B."/>
            <person name="Li W."/>
            <person name="Chen H.Y."/>
            <person name="Chen S.E."/>
            <person name="Zhou L.G."/>
            <person name="Ni X.B."/>
            <person name="Tian J.H."/>
            <person name="Sheng Y."/>
            <person name="Liu T."/>
            <person name="Pan Y.S."/>
            <person name="Xia L.Y."/>
            <person name="Li J."/>
            <person name="Zhao F."/>
            <person name="Cao W.C."/>
        </authorList>
    </citation>
    <scope>NUCLEOTIDE SEQUENCE [LARGE SCALE GENOMIC DNA]</scope>
    <source>
        <strain evidence="2">HaeL-2018</strain>
    </source>
</reference>
<dbReference type="Pfam" id="PF00075">
    <property type="entry name" value="RNase_H"/>
    <property type="match status" value="1"/>
</dbReference>
<dbReference type="EMBL" id="JABSTR010000001">
    <property type="protein sequence ID" value="KAH9361220.1"/>
    <property type="molecule type" value="Genomic_DNA"/>
</dbReference>
<name>A0A9J6FH54_HAELO</name>
<protein>
    <recommendedName>
        <fullName evidence="1">RNase H type-1 domain-containing protein</fullName>
    </recommendedName>
</protein>
<comment type="caution">
    <text evidence="2">The sequence shown here is derived from an EMBL/GenBank/DDBJ whole genome shotgun (WGS) entry which is preliminary data.</text>
</comment>
<dbReference type="InterPro" id="IPR036397">
    <property type="entry name" value="RNaseH_sf"/>
</dbReference>
<feature type="domain" description="RNase H type-1" evidence="1">
    <location>
        <begin position="104"/>
        <end position="227"/>
    </location>
</feature>
<dbReference type="GO" id="GO:0004523">
    <property type="term" value="F:RNA-DNA hybrid ribonuclease activity"/>
    <property type="evidence" value="ECO:0007669"/>
    <property type="project" value="InterPro"/>
</dbReference>
<dbReference type="OrthoDB" id="6491850at2759"/>
<dbReference type="GO" id="GO:0003676">
    <property type="term" value="F:nucleic acid binding"/>
    <property type="evidence" value="ECO:0007669"/>
    <property type="project" value="InterPro"/>
</dbReference>
<evidence type="ECO:0000313" key="3">
    <source>
        <dbReference type="Proteomes" id="UP000821853"/>
    </source>
</evidence>
<dbReference type="Gene3D" id="3.30.420.10">
    <property type="entry name" value="Ribonuclease H-like superfamily/Ribonuclease H"/>
    <property type="match status" value="1"/>
</dbReference>
<gene>
    <name evidence="2" type="ORF">HPB48_001578</name>
</gene>
<organism evidence="2 3">
    <name type="scientific">Haemaphysalis longicornis</name>
    <name type="common">Bush tick</name>
    <dbReference type="NCBI Taxonomy" id="44386"/>
    <lineage>
        <taxon>Eukaryota</taxon>
        <taxon>Metazoa</taxon>
        <taxon>Ecdysozoa</taxon>
        <taxon>Arthropoda</taxon>
        <taxon>Chelicerata</taxon>
        <taxon>Arachnida</taxon>
        <taxon>Acari</taxon>
        <taxon>Parasitiformes</taxon>
        <taxon>Ixodida</taxon>
        <taxon>Ixodoidea</taxon>
        <taxon>Ixodidae</taxon>
        <taxon>Haemaphysalinae</taxon>
        <taxon>Haemaphysalis</taxon>
    </lineage>
</organism>
<dbReference type="Proteomes" id="UP000821853">
    <property type="component" value="Chromosome 1"/>
</dbReference>
<evidence type="ECO:0000259" key="1">
    <source>
        <dbReference type="PROSITE" id="PS50879"/>
    </source>
</evidence>
<dbReference type="InterPro" id="IPR012337">
    <property type="entry name" value="RNaseH-like_sf"/>
</dbReference>
<dbReference type="AlphaFoldDB" id="A0A9J6FH54"/>
<proteinExistence type="predicted"/>
<dbReference type="PROSITE" id="PS50879">
    <property type="entry name" value="RNASE_H_1"/>
    <property type="match status" value="1"/>
</dbReference>
<dbReference type="InterPro" id="IPR002156">
    <property type="entry name" value="RNaseH_domain"/>
</dbReference>
<keyword evidence="3" id="KW-1185">Reference proteome</keyword>